<dbReference type="InParanoid" id="A0A3N0VDS4"/>
<dbReference type="Proteomes" id="UP000282106">
    <property type="component" value="Unassembled WGS sequence"/>
</dbReference>
<dbReference type="GO" id="GO:0016717">
    <property type="term" value="F:oxidoreductase activity, acting on paired donors, with oxidation of a pair of donors resulting in the reduction of molecular oxygen to two molecules of water"/>
    <property type="evidence" value="ECO:0007669"/>
    <property type="project" value="TreeGrafter"/>
</dbReference>
<evidence type="ECO:0000313" key="3">
    <source>
        <dbReference type="EMBL" id="ROH90832.1"/>
    </source>
</evidence>
<dbReference type="AlphaFoldDB" id="A0A3N0VDS4"/>
<keyword evidence="4" id="KW-1185">Reference proteome</keyword>
<sequence length="401" mass="44652">MTLFQSPAGDTEIGHSESVTPKPRKPRAKAGAPATAVTATSAWLSKAEADAFGREMEAIREQVLASRGAKDAAYIRRMIRIQRGTEIGGRALIYAGIVFPPAFLAGATTLGVAKILDNMEVGHNIMHGQWDWMRDPKIHSSSWEWDTACPADQWKHSHNVGHHTWTNVVGKDKDVGYGILRMSEQEPWQPRHLLNPINNALLATLFQWGVAVHDTGIEQVRTPTALHNMPSEMKAKLRGVWKKAKKQVLKDYVLFPALAGPFFLPVLAANVGANLIRNFWTYTIIFCGHFPDGVQQFSEESIEGESRGQWYLRQLLGSANIEGGKLFHVMSGNLSFQIEHHLFPDLPSNRYAEIAPQVQTLCAKYGLPYNSGSLSRQFGTTLKRVFKLALPNREEFKAAFA</sequence>
<accession>A0A3N0VDS4</accession>
<dbReference type="PANTHER" id="PTHR19353">
    <property type="entry name" value="FATTY ACID DESATURASE 2"/>
    <property type="match status" value="1"/>
</dbReference>
<dbReference type="EMBL" id="RJVO01000003">
    <property type="protein sequence ID" value="ROH90832.1"/>
    <property type="molecule type" value="Genomic_DNA"/>
</dbReference>
<protein>
    <submittedName>
        <fullName evidence="3">Acyl-CoA desaturase</fullName>
    </submittedName>
</protein>
<feature type="region of interest" description="Disordered" evidence="1">
    <location>
        <begin position="1"/>
        <end position="34"/>
    </location>
</feature>
<name>A0A3N0VDS4_9GAMM</name>
<dbReference type="CDD" id="cd03506">
    <property type="entry name" value="Delta6-FADS-like"/>
    <property type="match status" value="1"/>
</dbReference>
<dbReference type="InterPro" id="IPR012171">
    <property type="entry name" value="Fatty_acid_desaturase"/>
</dbReference>
<dbReference type="GO" id="GO:0008610">
    <property type="term" value="P:lipid biosynthetic process"/>
    <property type="evidence" value="ECO:0007669"/>
    <property type="project" value="UniProtKB-ARBA"/>
</dbReference>
<dbReference type="Pfam" id="PF00487">
    <property type="entry name" value="FA_desaturase"/>
    <property type="match status" value="1"/>
</dbReference>
<proteinExistence type="predicted"/>
<reference evidence="3 4" key="1">
    <citation type="submission" date="2018-10" db="EMBL/GenBank/DDBJ databases">
        <authorList>
            <person name="Chen W.-M."/>
        </authorList>
    </citation>
    <scope>NUCLEOTIDE SEQUENCE [LARGE SCALE GENOMIC DNA]</scope>
    <source>
        <strain evidence="3 4">THS-13</strain>
    </source>
</reference>
<dbReference type="PANTHER" id="PTHR19353:SF19">
    <property type="entry name" value="DELTA(5) FATTY ACID DESATURASE C-RELATED"/>
    <property type="match status" value="1"/>
</dbReference>
<dbReference type="InterPro" id="IPR005804">
    <property type="entry name" value="FA_desaturase_dom"/>
</dbReference>
<evidence type="ECO:0000256" key="1">
    <source>
        <dbReference type="SAM" id="MobiDB-lite"/>
    </source>
</evidence>
<evidence type="ECO:0000259" key="2">
    <source>
        <dbReference type="Pfam" id="PF00487"/>
    </source>
</evidence>
<comment type="caution">
    <text evidence="3">The sequence shown here is derived from an EMBL/GenBank/DDBJ whole genome shotgun (WGS) entry which is preliminary data.</text>
</comment>
<organism evidence="3 4">
    <name type="scientific">Stagnimonas aquatica</name>
    <dbReference type="NCBI Taxonomy" id="2689987"/>
    <lineage>
        <taxon>Bacteria</taxon>
        <taxon>Pseudomonadati</taxon>
        <taxon>Pseudomonadota</taxon>
        <taxon>Gammaproteobacteria</taxon>
        <taxon>Nevskiales</taxon>
        <taxon>Nevskiaceae</taxon>
        <taxon>Stagnimonas</taxon>
    </lineage>
</organism>
<evidence type="ECO:0000313" key="4">
    <source>
        <dbReference type="Proteomes" id="UP000282106"/>
    </source>
</evidence>
<feature type="domain" description="Fatty acid desaturase" evidence="2">
    <location>
        <begin position="103"/>
        <end position="371"/>
    </location>
</feature>
<dbReference type="RefSeq" id="WP_123211287.1">
    <property type="nucleotide sequence ID" value="NZ_RJVO01000003.1"/>
</dbReference>
<gene>
    <name evidence="3" type="ORF">ED208_07550</name>
</gene>
<dbReference type="GO" id="GO:0016020">
    <property type="term" value="C:membrane"/>
    <property type="evidence" value="ECO:0007669"/>
    <property type="project" value="TreeGrafter"/>
</dbReference>